<gene>
    <name evidence="7" type="ORF">RhiirA1_371208</name>
</gene>
<dbReference type="GO" id="GO:0005737">
    <property type="term" value="C:cytoplasm"/>
    <property type="evidence" value="ECO:0007669"/>
    <property type="project" value="UniProtKB-SubCell"/>
</dbReference>
<evidence type="ECO:0000256" key="2">
    <source>
        <dbReference type="ARBA" id="ARBA00022490"/>
    </source>
</evidence>
<evidence type="ECO:0000256" key="6">
    <source>
        <dbReference type="ARBA" id="ARBA00022859"/>
    </source>
</evidence>
<dbReference type="EMBL" id="LLXH01002744">
    <property type="protein sequence ID" value="PKC55190.1"/>
    <property type="molecule type" value="Genomic_DNA"/>
</dbReference>
<dbReference type="Pfam" id="PF20173">
    <property type="entry name" value="ZnF_RZ-type"/>
    <property type="match status" value="1"/>
</dbReference>
<keyword evidence="4" id="KW-0863">Zinc-finger</keyword>
<sequence>MNLSRTLSIEEKLEIHRAMKSEFNSSGHWYECPNGHPYTIGECGGAMQLSRCPDCHEQIGGGGHQLTSGNRINSEFGSMY</sequence>
<proteinExistence type="predicted"/>
<dbReference type="AlphaFoldDB" id="A0A2I1FJI7"/>
<reference evidence="7 8" key="2">
    <citation type="submission" date="2017-10" db="EMBL/GenBank/DDBJ databases">
        <title>Genome analyses suggest a sexual origin of heterokaryosis in a supposedly ancient asexual fungus.</title>
        <authorList>
            <person name="Corradi N."/>
            <person name="Sedzielewska K."/>
            <person name="Noel J."/>
            <person name="Charron P."/>
            <person name="Farinelli L."/>
            <person name="Marton T."/>
            <person name="Kruger M."/>
            <person name="Pelin A."/>
            <person name="Brachmann A."/>
            <person name="Corradi N."/>
        </authorList>
    </citation>
    <scope>NUCLEOTIDE SEQUENCE [LARGE SCALE GENOMIC DNA]</scope>
    <source>
        <strain evidence="7 8">A1</strain>
    </source>
</reference>
<organism evidence="7 8">
    <name type="scientific">Rhizophagus irregularis</name>
    <dbReference type="NCBI Taxonomy" id="588596"/>
    <lineage>
        <taxon>Eukaryota</taxon>
        <taxon>Fungi</taxon>
        <taxon>Fungi incertae sedis</taxon>
        <taxon>Mucoromycota</taxon>
        <taxon>Glomeromycotina</taxon>
        <taxon>Glomeromycetes</taxon>
        <taxon>Glomerales</taxon>
        <taxon>Glomeraceae</taxon>
        <taxon>Rhizophagus</taxon>
    </lineage>
</organism>
<keyword evidence="6" id="KW-0391">Immunity</keyword>
<dbReference type="OrthoDB" id="2423195at2759"/>
<keyword evidence="2" id="KW-0963">Cytoplasm</keyword>
<name>A0A2I1FJI7_9GLOM</name>
<evidence type="ECO:0000256" key="5">
    <source>
        <dbReference type="ARBA" id="ARBA00022833"/>
    </source>
</evidence>
<dbReference type="VEuPathDB" id="FungiDB:RhiirA1_371208"/>
<dbReference type="InterPro" id="IPR046439">
    <property type="entry name" value="ZF_RZ_dom"/>
</dbReference>
<protein>
    <submittedName>
        <fullName evidence="7">Uncharacterized protein</fullName>
    </submittedName>
</protein>
<reference evidence="7 8" key="1">
    <citation type="submission" date="2017-10" db="EMBL/GenBank/DDBJ databases">
        <title>Extensive intraspecific genome diversity in a model arbuscular mycorrhizal fungus.</title>
        <authorList>
            <person name="Chen E.C.H."/>
            <person name="Morin E."/>
            <person name="Baudet D."/>
            <person name="Noel J."/>
            <person name="Ndikumana S."/>
            <person name="Charron P."/>
            <person name="St-Onge C."/>
            <person name="Giorgi J."/>
            <person name="Grigoriev I.V."/>
            <person name="Roux C."/>
            <person name="Martin F.M."/>
            <person name="Corradi N."/>
        </authorList>
    </citation>
    <scope>NUCLEOTIDE SEQUENCE [LARGE SCALE GENOMIC DNA]</scope>
    <source>
        <strain evidence="7 8">A1</strain>
    </source>
</reference>
<evidence type="ECO:0000256" key="1">
    <source>
        <dbReference type="ARBA" id="ARBA00004496"/>
    </source>
</evidence>
<comment type="caution">
    <text evidence="7">The sequence shown here is derived from an EMBL/GenBank/DDBJ whole genome shotgun (WGS) entry which is preliminary data.</text>
</comment>
<evidence type="ECO:0000313" key="7">
    <source>
        <dbReference type="EMBL" id="PKC55190.1"/>
    </source>
</evidence>
<keyword evidence="3" id="KW-0479">Metal-binding</keyword>
<evidence type="ECO:0000313" key="8">
    <source>
        <dbReference type="Proteomes" id="UP000232688"/>
    </source>
</evidence>
<accession>A0A2I1FJI7</accession>
<keyword evidence="5" id="KW-0862">Zinc</keyword>
<dbReference type="GO" id="GO:0002376">
    <property type="term" value="P:immune system process"/>
    <property type="evidence" value="ECO:0007669"/>
    <property type="project" value="UniProtKB-KW"/>
</dbReference>
<dbReference type="GO" id="GO:0008270">
    <property type="term" value="F:zinc ion binding"/>
    <property type="evidence" value="ECO:0007669"/>
    <property type="project" value="UniProtKB-KW"/>
</dbReference>
<evidence type="ECO:0000256" key="3">
    <source>
        <dbReference type="ARBA" id="ARBA00022723"/>
    </source>
</evidence>
<dbReference type="PROSITE" id="PS51981">
    <property type="entry name" value="ZF_RZ"/>
    <property type="match status" value="1"/>
</dbReference>
<evidence type="ECO:0000256" key="4">
    <source>
        <dbReference type="ARBA" id="ARBA00022771"/>
    </source>
</evidence>
<comment type="subcellular location">
    <subcellularLocation>
        <location evidence="1">Cytoplasm</location>
    </subcellularLocation>
</comment>
<dbReference type="Proteomes" id="UP000232688">
    <property type="component" value="Unassembled WGS sequence"/>
</dbReference>